<evidence type="ECO:0000256" key="3">
    <source>
        <dbReference type="ARBA" id="ARBA00022679"/>
    </source>
</evidence>
<dbReference type="CDD" id="cd14014">
    <property type="entry name" value="STKc_PknB_like"/>
    <property type="match status" value="1"/>
</dbReference>
<dbReference type="EC" id="2.7.11.1" evidence="1"/>
<evidence type="ECO:0000256" key="7">
    <source>
        <dbReference type="PROSITE-ProRule" id="PRU10141"/>
    </source>
</evidence>
<sequence length="514" mass="54550">MAPTDEPREHPEVLAGRYRLEKVIGRGGMSVVHHAWDESLDRPVAVKLFHPGIVDIARQEAEQGVLAALDHHNLVSLLDAGVVEDRHGTLQRFIVMALVHGQDLEERLALGPLASRHIAEIGYDMAEALDYIHAQGVVHRDIKPSNILLVDYGNGSDRARARLTDFGIALAAGVERLTADGVTTGTAAYLSPEQARGADVGPASDVYSLGLVLLQCFTRRREFPGSLVESALARLSRDPVVPEPLPDHWKHALAAMTAQDPRERPVGAELVALLRHVVITDTAEAPAADATPAGVAPGSGAVGATTSSTGGGPATGGSASRPVPDPSTTRPDTSRPATLDVLPEEALQRTTKMAARLFDAPIALIEVLDEDREWSQSYVADGVDKSARSITFRNGFAPVPVPVVIPDGSTHPEMRNSPLVTGPLGIRFYVSVPLVRHDGVTVGTLAVLDSRPRTADEADMANLRDLAALAVTQLELRQESLRTTSDSVPIVRTGQGAHAAPVTHDAAARPGHAV</sequence>
<keyword evidence="3" id="KW-0808">Transferase</keyword>
<dbReference type="PANTHER" id="PTHR43289">
    <property type="entry name" value="MITOGEN-ACTIVATED PROTEIN KINASE KINASE KINASE 20-RELATED"/>
    <property type="match status" value="1"/>
</dbReference>
<dbReference type="Proteomes" id="UP001318300">
    <property type="component" value="Unassembled WGS sequence"/>
</dbReference>
<keyword evidence="11" id="KW-1185">Reference proteome</keyword>
<evidence type="ECO:0000259" key="9">
    <source>
        <dbReference type="PROSITE" id="PS50011"/>
    </source>
</evidence>
<dbReference type="InterPro" id="IPR000719">
    <property type="entry name" value="Prot_kinase_dom"/>
</dbReference>
<dbReference type="PANTHER" id="PTHR43289:SF6">
    <property type="entry name" value="SERINE_THREONINE-PROTEIN KINASE NEKL-3"/>
    <property type="match status" value="1"/>
</dbReference>
<dbReference type="InterPro" id="IPR003018">
    <property type="entry name" value="GAF"/>
</dbReference>
<feature type="compositionally biased region" description="Low complexity" evidence="8">
    <location>
        <begin position="289"/>
        <end position="308"/>
    </location>
</feature>
<feature type="region of interest" description="Disordered" evidence="8">
    <location>
        <begin position="494"/>
        <end position="514"/>
    </location>
</feature>
<dbReference type="Pfam" id="PF01590">
    <property type="entry name" value="GAF"/>
    <property type="match status" value="1"/>
</dbReference>
<reference evidence="10 11" key="1">
    <citation type="submission" date="2020-03" db="EMBL/GenBank/DDBJ databases">
        <title>Above-ground endophytic microbial communities from plants in different locations in the United States.</title>
        <authorList>
            <person name="Frank C."/>
        </authorList>
    </citation>
    <scope>NUCLEOTIDE SEQUENCE [LARGE SCALE GENOMIC DNA]</scope>
    <source>
        <strain evidence="10 11">WW7</strain>
    </source>
</reference>
<dbReference type="EMBL" id="JAAOYO010000002">
    <property type="protein sequence ID" value="NII41060.1"/>
    <property type="molecule type" value="Genomic_DNA"/>
</dbReference>
<dbReference type="Gene3D" id="3.30.450.40">
    <property type="match status" value="1"/>
</dbReference>
<dbReference type="SUPFAM" id="SSF56112">
    <property type="entry name" value="Protein kinase-like (PK-like)"/>
    <property type="match status" value="1"/>
</dbReference>
<gene>
    <name evidence="10" type="ORF">E9228_001696</name>
</gene>
<feature type="domain" description="Protein kinase" evidence="9">
    <location>
        <begin position="18"/>
        <end position="279"/>
    </location>
</feature>
<evidence type="ECO:0000313" key="11">
    <source>
        <dbReference type="Proteomes" id="UP001318300"/>
    </source>
</evidence>
<dbReference type="PROSITE" id="PS00107">
    <property type="entry name" value="PROTEIN_KINASE_ATP"/>
    <property type="match status" value="1"/>
</dbReference>
<evidence type="ECO:0000256" key="1">
    <source>
        <dbReference type="ARBA" id="ARBA00012513"/>
    </source>
</evidence>
<dbReference type="RefSeq" id="WP_166780097.1">
    <property type="nucleotide sequence ID" value="NZ_JAAOYO010000002.1"/>
</dbReference>
<keyword evidence="2 10" id="KW-0723">Serine/threonine-protein kinase</keyword>
<evidence type="ECO:0000256" key="6">
    <source>
        <dbReference type="ARBA" id="ARBA00022840"/>
    </source>
</evidence>
<dbReference type="InterPro" id="IPR011009">
    <property type="entry name" value="Kinase-like_dom_sf"/>
</dbReference>
<dbReference type="SMART" id="SM00065">
    <property type="entry name" value="GAF"/>
    <property type="match status" value="1"/>
</dbReference>
<keyword evidence="4 7" id="KW-0547">Nucleotide-binding</keyword>
<evidence type="ECO:0000256" key="8">
    <source>
        <dbReference type="SAM" id="MobiDB-lite"/>
    </source>
</evidence>
<protein>
    <recommendedName>
        <fullName evidence="1">non-specific serine/threonine protein kinase</fullName>
        <ecNumber evidence="1">2.7.11.1</ecNumber>
    </recommendedName>
</protein>
<evidence type="ECO:0000256" key="2">
    <source>
        <dbReference type="ARBA" id="ARBA00022527"/>
    </source>
</evidence>
<dbReference type="GO" id="GO:0004674">
    <property type="term" value="F:protein serine/threonine kinase activity"/>
    <property type="evidence" value="ECO:0007669"/>
    <property type="project" value="UniProtKB-KW"/>
</dbReference>
<dbReference type="PROSITE" id="PS00108">
    <property type="entry name" value="PROTEIN_KINASE_ST"/>
    <property type="match status" value="1"/>
</dbReference>
<comment type="caution">
    <text evidence="10">The sequence shown here is derived from an EMBL/GenBank/DDBJ whole genome shotgun (WGS) entry which is preliminary data.</text>
</comment>
<dbReference type="SUPFAM" id="SSF55781">
    <property type="entry name" value="GAF domain-like"/>
    <property type="match status" value="1"/>
</dbReference>
<organism evidence="10 11">
    <name type="scientific">Curtobacterium salicis</name>
    <dbReference type="NCBI Taxonomy" id="1779862"/>
    <lineage>
        <taxon>Bacteria</taxon>
        <taxon>Bacillati</taxon>
        <taxon>Actinomycetota</taxon>
        <taxon>Actinomycetes</taxon>
        <taxon>Micrococcales</taxon>
        <taxon>Microbacteriaceae</taxon>
        <taxon>Curtobacterium</taxon>
    </lineage>
</organism>
<dbReference type="InterPro" id="IPR029016">
    <property type="entry name" value="GAF-like_dom_sf"/>
</dbReference>
<evidence type="ECO:0000256" key="5">
    <source>
        <dbReference type="ARBA" id="ARBA00022777"/>
    </source>
</evidence>
<dbReference type="SMART" id="SM00220">
    <property type="entry name" value="S_TKc"/>
    <property type="match status" value="1"/>
</dbReference>
<accession>A0ABX0TB87</accession>
<dbReference type="Gene3D" id="1.10.510.10">
    <property type="entry name" value="Transferase(Phosphotransferase) domain 1"/>
    <property type="match status" value="1"/>
</dbReference>
<dbReference type="Gene3D" id="3.30.200.20">
    <property type="entry name" value="Phosphorylase Kinase, domain 1"/>
    <property type="match status" value="1"/>
</dbReference>
<dbReference type="Pfam" id="PF00069">
    <property type="entry name" value="Pkinase"/>
    <property type="match status" value="1"/>
</dbReference>
<name>A0ABX0TB87_9MICO</name>
<feature type="binding site" evidence="7">
    <location>
        <position position="47"/>
    </location>
    <ligand>
        <name>ATP</name>
        <dbReference type="ChEBI" id="CHEBI:30616"/>
    </ligand>
</feature>
<evidence type="ECO:0000313" key="10">
    <source>
        <dbReference type="EMBL" id="NII41060.1"/>
    </source>
</evidence>
<proteinExistence type="predicted"/>
<feature type="region of interest" description="Disordered" evidence="8">
    <location>
        <begin position="289"/>
        <end position="341"/>
    </location>
</feature>
<keyword evidence="6 7" id="KW-0067">ATP-binding</keyword>
<keyword evidence="5 10" id="KW-0418">Kinase</keyword>
<evidence type="ECO:0000256" key="4">
    <source>
        <dbReference type="ARBA" id="ARBA00022741"/>
    </source>
</evidence>
<dbReference type="PROSITE" id="PS50011">
    <property type="entry name" value="PROTEIN_KINASE_DOM"/>
    <property type="match status" value="1"/>
</dbReference>
<dbReference type="InterPro" id="IPR008271">
    <property type="entry name" value="Ser/Thr_kinase_AS"/>
</dbReference>
<dbReference type="InterPro" id="IPR017441">
    <property type="entry name" value="Protein_kinase_ATP_BS"/>
</dbReference>